<name>A0A316THW5_9ACTN</name>
<feature type="region of interest" description="Disordered" evidence="1">
    <location>
        <begin position="33"/>
        <end position="84"/>
    </location>
</feature>
<gene>
    <name evidence="2" type="ORF">DJ010_09815</name>
</gene>
<comment type="caution">
    <text evidence="2">The sequence shown here is derived from an EMBL/GenBank/DDBJ whole genome shotgun (WGS) entry which is preliminary data.</text>
</comment>
<dbReference type="Proteomes" id="UP000245507">
    <property type="component" value="Unassembled WGS sequence"/>
</dbReference>
<protein>
    <recommendedName>
        <fullName evidence="4">Lipoprotein</fullName>
    </recommendedName>
</protein>
<evidence type="ECO:0000256" key="1">
    <source>
        <dbReference type="SAM" id="MobiDB-lite"/>
    </source>
</evidence>
<keyword evidence="3" id="KW-1185">Reference proteome</keyword>
<feature type="compositionally biased region" description="Acidic residues" evidence="1">
    <location>
        <begin position="34"/>
        <end position="43"/>
    </location>
</feature>
<evidence type="ECO:0008006" key="4">
    <source>
        <dbReference type="Google" id="ProtNLM"/>
    </source>
</evidence>
<accession>A0A316THW5</accession>
<reference evidence="2 3" key="1">
    <citation type="submission" date="2018-05" db="EMBL/GenBank/DDBJ databases">
        <title>Nocardioides silvaticus genome.</title>
        <authorList>
            <person name="Li C."/>
            <person name="Wang G."/>
        </authorList>
    </citation>
    <scope>NUCLEOTIDE SEQUENCE [LARGE SCALE GENOMIC DNA]</scope>
    <source>
        <strain evidence="2 3">CCTCC AB 2018079</strain>
    </source>
</reference>
<dbReference type="AlphaFoldDB" id="A0A316THW5"/>
<dbReference type="EMBL" id="QGDD01000003">
    <property type="protein sequence ID" value="PWN03388.1"/>
    <property type="molecule type" value="Genomic_DNA"/>
</dbReference>
<evidence type="ECO:0000313" key="3">
    <source>
        <dbReference type="Proteomes" id="UP000245507"/>
    </source>
</evidence>
<sequence length="187" mass="19057">MAEMRPPLRPIRAGLVPLLVTVLLGTLVGGCTSDADDGSDASDADATAVTATAPEEPEIESATDGTDGTDGTDARKSRPAQPPAACAPYVAMVEAITAAASTSDDPDEVAAEIGPVLKEFAEVVPTLKRPGGISAETWRGVVALAAEIGKLPDPPTDAQVEAVEGRLSDAEKAAVKEAFGWFQATCT</sequence>
<feature type="compositionally biased region" description="Low complexity" evidence="1">
    <location>
        <begin position="44"/>
        <end position="53"/>
    </location>
</feature>
<evidence type="ECO:0000313" key="2">
    <source>
        <dbReference type="EMBL" id="PWN03388.1"/>
    </source>
</evidence>
<organism evidence="2 3">
    <name type="scientific">Nocardioides silvaticus</name>
    <dbReference type="NCBI Taxonomy" id="2201891"/>
    <lineage>
        <taxon>Bacteria</taxon>
        <taxon>Bacillati</taxon>
        <taxon>Actinomycetota</taxon>
        <taxon>Actinomycetes</taxon>
        <taxon>Propionibacteriales</taxon>
        <taxon>Nocardioidaceae</taxon>
        <taxon>Nocardioides</taxon>
    </lineage>
</organism>
<proteinExistence type="predicted"/>
<dbReference type="PROSITE" id="PS51257">
    <property type="entry name" value="PROKAR_LIPOPROTEIN"/>
    <property type="match status" value="1"/>
</dbReference>